<evidence type="ECO:0000256" key="4">
    <source>
        <dbReference type="ARBA" id="ARBA00023172"/>
    </source>
</evidence>
<gene>
    <name evidence="5" type="ORF">HNR00_004927</name>
</gene>
<dbReference type="PANTHER" id="PTHR30349:SF41">
    <property type="entry name" value="INTEGRASE_RECOMBINASE PROTEIN MJ0367-RELATED"/>
    <property type="match status" value="1"/>
</dbReference>
<dbReference type="Gene3D" id="1.10.443.10">
    <property type="entry name" value="Intergrase catalytic core"/>
    <property type="match status" value="1"/>
</dbReference>
<dbReference type="InterPro" id="IPR013762">
    <property type="entry name" value="Integrase-like_cat_sf"/>
</dbReference>
<keyword evidence="3" id="KW-0238">DNA-binding</keyword>
<dbReference type="SUPFAM" id="SSF56349">
    <property type="entry name" value="DNA breaking-rejoining enzymes"/>
    <property type="match status" value="1"/>
</dbReference>
<dbReference type="GO" id="GO:0003677">
    <property type="term" value="F:DNA binding"/>
    <property type="evidence" value="ECO:0007669"/>
    <property type="project" value="UniProtKB-KW"/>
</dbReference>
<name>A0A840ZTK7_9HYPH</name>
<dbReference type="Proteomes" id="UP000583454">
    <property type="component" value="Unassembled WGS sequence"/>
</dbReference>
<dbReference type="AlphaFoldDB" id="A0A840ZTK7"/>
<dbReference type="Gene3D" id="1.10.150.130">
    <property type="match status" value="1"/>
</dbReference>
<protein>
    <submittedName>
        <fullName evidence="5">Integrase</fullName>
    </submittedName>
</protein>
<keyword evidence="6" id="KW-1185">Reference proteome</keyword>
<dbReference type="InterPro" id="IPR050090">
    <property type="entry name" value="Tyrosine_recombinase_XerCD"/>
</dbReference>
<organism evidence="5 6">
    <name type="scientific">Methylorubrum rhodinum</name>
    <dbReference type="NCBI Taxonomy" id="29428"/>
    <lineage>
        <taxon>Bacteria</taxon>
        <taxon>Pseudomonadati</taxon>
        <taxon>Pseudomonadota</taxon>
        <taxon>Alphaproteobacteria</taxon>
        <taxon>Hyphomicrobiales</taxon>
        <taxon>Methylobacteriaceae</taxon>
        <taxon>Methylorubrum</taxon>
    </lineage>
</organism>
<evidence type="ECO:0000256" key="2">
    <source>
        <dbReference type="ARBA" id="ARBA00022908"/>
    </source>
</evidence>
<dbReference type="CDD" id="cd01184">
    <property type="entry name" value="INT_C_like_1"/>
    <property type="match status" value="1"/>
</dbReference>
<dbReference type="PANTHER" id="PTHR30349">
    <property type="entry name" value="PHAGE INTEGRASE-RELATED"/>
    <property type="match status" value="1"/>
</dbReference>
<comment type="caution">
    <text evidence="5">The sequence shown here is derived from an EMBL/GenBank/DDBJ whole genome shotgun (WGS) entry which is preliminary data.</text>
</comment>
<keyword evidence="4" id="KW-0233">DNA recombination</keyword>
<accession>A0A840ZTK7</accession>
<dbReference type="RefSeq" id="WP_183573900.1">
    <property type="nucleotide sequence ID" value="NZ_JACHOP010000037.1"/>
</dbReference>
<reference evidence="5 6" key="1">
    <citation type="submission" date="2020-08" db="EMBL/GenBank/DDBJ databases">
        <title>Genomic Encyclopedia of Type Strains, Phase IV (KMG-IV): sequencing the most valuable type-strain genomes for metagenomic binning, comparative biology and taxonomic classification.</title>
        <authorList>
            <person name="Goeker M."/>
        </authorList>
    </citation>
    <scope>NUCLEOTIDE SEQUENCE [LARGE SCALE GENOMIC DNA]</scope>
    <source>
        <strain evidence="5 6">DSM 2163</strain>
    </source>
</reference>
<sequence>MKFVQRRAGRYEFRFPLPDDLAGKTAPPPWPDALAVLVNVRIGRFKTELIRSLKTNDGPTADRRVLAHIAEAQRLVEQARCFLRDGPVASISADQIAALARDHEIHLLGQDEAIRAKGLGLNMARDEEAPHDGLGMTLDDVRAYRLLVDELDRYTRQQAAQMRPGPSTSSFVNRAVEARGIVLAPDDPAWRQLELAFVKAQRDALAGIRARLDGEDVATPQRPAEQTGLALTAALRLWAEAGGAGARKPQPSSIAEAEGAVRRFVELHGDMPISAITKAHARAFRDSLVQLPKALPALLGRLPLPELLKQDLGKYPRRNAQTINKTLALLSGVLARAERDGHFEALSAWTNPFHVGFDVAPAEREPYEPFSTGELQRLFASPVFARGERPAGGRGEAAYWFPLIALFCGARRTEIAQLKIGDVRQGDGGIWYFDITNEGADQNLKTASSARSVPIHRELLRLGMVDMVTDRTKRHPSTAPLWPAFAPPIDAKTKAWTKWFGRYLGEHVVDHSAKTFHSFRHTFKRACREAGLSEEVHNALTGHAGGGVGRRYGRERRADGTLDCGISLARLHAEIDKIAYKDLKISRCNHVGLSKNMTQPFSYLKAPSKNLL</sequence>
<keyword evidence="2" id="KW-0229">DNA integration</keyword>
<comment type="similarity">
    <text evidence="1">Belongs to the 'phage' integrase family.</text>
</comment>
<dbReference type="GO" id="GO:0006310">
    <property type="term" value="P:DNA recombination"/>
    <property type="evidence" value="ECO:0007669"/>
    <property type="project" value="UniProtKB-KW"/>
</dbReference>
<dbReference type="InterPro" id="IPR010998">
    <property type="entry name" value="Integrase_recombinase_N"/>
</dbReference>
<evidence type="ECO:0000256" key="1">
    <source>
        <dbReference type="ARBA" id="ARBA00008857"/>
    </source>
</evidence>
<dbReference type="GO" id="GO:0015074">
    <property type="term" value="P:DNA integration"/>
    <property type="evidence" value="ECO:0007669"/>
    <property type="project" value="UniProtKB-KW"/>
</dbReference>
<evidence type="ECO:0000256" key="3">
    <source>
        <dbReference type="ARBA" id="ARBA00023125"/>
    </source>
</evidence>
<dbReference type="EMBL" id="JACHOP010000037">
    <property type="protein sequence ID" value="MBB5760181.1"/>
    <property type="molecule type" value="Genomic_DNA"/>
</dbReference>
<evidence type="ECO:0000313" key="5">
    <source>
        <dbReference type="EMBL" id="MBB5760181.1"/>
    </source>
</evidence>
<dbReference type="InterPro" id="IPR011010">
    <property type="entry name" value="DNA_brk_join_enz"/>
</dbReference>
<proteinExistence type="inferred from homology"/>
<evidence type="ECO:0000313" key="6">
    <source>
        <dbReference type="Proteomes" id="UP000583454"/>
    </source>
</evidence>